<feature type="compositionally biased region" description="Basic and acidic residues" evidence="1">
    <location>
        <begin position="48"/>
        <end position="69"/>
    </location>
</feature>
<dbReference type="Proteomes" id="UP001190700">
    <property type="component" value="Unassembled WGS sequence"/>
</dbReference>
<reference evidence="2 3" key="1">
    <citation type="journal article" date="2015" name="Genome Biol. Evol.">
        <title>Comparative Genomics of a Bacterivorous Green Alga Reveals Evolutionary Causalities and Consequences of Phago-Mixotrophic Mode of Nutrition.</title>
        <authorList>
            <person name="Burns J.A."/>
            <person name="Paasch A."/>
            <person name="Narechania A."/>
            <person name="Kim E."/>
        </authorList>
    </citation>
    <scope>NUCLEOTIDE SEQUENCE [LARGE SCALE GENOMIC DNA]</scope>
    <source>
        <strain evidence="2 3">PLY_AMNH</strain>
    </source>
</reference>
<evidence type="ECO:0000256" key="1">
    <source>
        <dbReference type="SAM" id="MobiDB-lite"/>
    </source>
</evidence>
<evidence type="ECO:0000313" key="3">
    <source>
        <dbReference type="Proteomes" id="UP001190700"/>
    </source>
</evidence>
<gene>
    <name evidence="2" type="ORF">CYMTET_33511</name>
</gene>
<protein>
    <submittedName>
        <fullName evidence="2">Uncharacterized protein</fullName>
    </submittedName>
</protein>
<dbReference type="EMBL" id="LGRX02020553">
    <property type="protein sequence ID" value="KAK3257399.1"/>
    <property type="molecule type" value="Genomic_DNA"/>
</dbReference>
<feature type="compositionally biased region" description="Basic and acidic residues" evidence="1">
    <location>
        <begin position="77"/>
        <end position="111"/>
    </location>
</feature>
<feature type="region of interest" description="Disordered" evidence="1">
    <location>
        <begin position="47"/>
        <end position="119"/>
    </location>
</feature>
<comment type="caution">
    <text evidence="2">The sequence shown here is derived from an EMBL/GenBank/DDBJ whole genome shotgun (WGS) entry which is preliminary data.</text>
</comment>
<keyword evidence="3" id="KW-1185">Reference proteome</keyword>
<proteinExistence type="predicted"/>
<dbReference type="AlphaFoldDB" id="A0AAE0FD39"/>
<organism evidence="2 3">
    <name type="scientific">Cymbomonas tetramitiformis</name>
    <dbReference type="NCBI Taxonomy" id="36881"/>
    <lineage>
        <taxon>Eukaryota</taxon>
        <taxon>Viridiplantae</taxon>
        <taxon>Chlorophyta</taxon>
        <taxon>Pyramimonadophyceae</taxon>
        <taxon>Pyramimonadales</taxon>
        <taxon>Pyramimonadaceae</taxon>
        <taxon>Cymbomonas</taxon>
    </lineage>
</organism>
<evidence type="ECO:0000313" key="2">
    <source>
        <dbReference type="EMBL" id="KAK3257399.1"/>
    </source>
</evidence>
<accession>A0AAE0FD39</accession>
<name>A0AAE0FD39_9CHLO</name>
<sequence>MNGCPSITVICDWHLLPAPSGASLASEAWFQAPSRCFEKKWVSLCGEARSHKERSSSKRKGVEGERPEGQSDSPLSSEDKSDLTDSEEEARTRTEDAAAEDLKKEVDKDEAALWTSKLEVNEPTKEEEFDKYFEDMFL</sequence>